<sequence>MNLLIISILTFILLGINIVISNEMPIGRIYIDYISIIILVFWFIIAVKRFKVPFLSNIYFSLTVLTTVCISIILEHGIFLTEIQEVTYKTGLPTRASMQVFLLFSGLFYGYSYLDKYIKKVSFFKFDPYSNFLIERSFIAIVFISFLILLGIFLIYGFPFSMSLHRQNYWASYAPSWGATIVNAIIQFNLGLGYLFYKNKSKFYLNLMLFSIFVLFCAGVRFTGIITTLFLFFTPLIVLNKDSVKLLNKKVIVGLGFIFTFVVVGIFLGFQSLDDISTSERFFTRVSLQPQMWWIIDINSSVFPRDIYTTLVHYFGFGADSKSVGPYFFMYQFAPTYIAESLFETGSTFTSIGIFNHVYFFGYFFGGLLNFIYGFVLAIFTWLFVSSIKSNNLIVVLLLFRLMYTMQIIIVSATNYQLFTFKYLLFLLIILFLIVLSMREKHHKG</sequence>
<feature type="transmembrane region" description="Helical" evidence="1">
    <location>
        <begin position="31"/>
        <end position="47"/>
    </location>
</feature>
<feature type="transmembrane region" description="Helical" evidence="1">
    <location>
        <begin position="361"/>
        <end position="385"/>
    </location>
</feature>
<feature type="transmembrane region" description="Helical" evidence="1">
    <location>
        <begin position="177"/>
        <end position="197"/>
    </location>
</feature>
<keyword evidence="1" id="KW-0472">Membrane</keyword>
<feature type="transmembrane region" description="Helical" evidence="1">
    <location>
        <begin position="419"/>
        <end position="438"/>
    </location>
</feature>
<feature type="transmembrane region" description="Helical" evidence="1">
    <location>
        <begin position="138"/>
        <end position="157"/>
    </location>
</feature>
<gene>
    <name evidence="3" type="primary">wzy</name>
</gene>
<dbReference type="InterPro" id="IPR046303">
    <property type="entry name" value="DUF6418"/>
</dbReference>
<dbReference type="Pfam" id="PF19982">
    <property type="entry name" value="DUF6418"/>
    <property type="match status" value="1"/>
</dbReference>
<protein>
    <submittedName>
        <fullName evidence="3">Wzy</fullName>
    </submittedName>
</protein>
<dbReference type="EMBL" id="MK370018">
    <property type="protein sequence ID" value="QBK17574.1"/>
    <property type="molecule type" value="Genomic_DNA"/>
</dbReference>
<feature type="transmembrane region" description="Helical" evidence="1">
    <location>
        <begin position="100"/>
        <end position="118"/>
    </location>
</feature>
<keyword evidence="1" id="KW-0812">Transmembrane</keyword>
<feature type="transmembrane region" description="Helical" evidence="1">
    <location>
        <begin position="392"/>
        <end position="413"/>
    </location>
</feature>
<feature type="domain" description="DUF6418" evidence="2">
    <location>
        <begin position="320"/>
        <end position="427"/>
    </location>
</feature>
<evidence type="ECO:0000256" key="1">
    <source>
        <dbReference type="SAM" id="Phobius"/>
    </source>
</evidence>
<organism evidence="3">
    <name type="scientific">Acinetobacter baumannii</name>
    <dbReference type="NCBI Taxonomy" id="470"/>
    <lineage>
        <taxon>Bacteria</taxon>
        <taxon>Pseudomonadati</taxon>
        <taxon>Pseudomonadota</taxon>
        <taxon>Gammaproteobacteria</taxon>
        <taxon>Moraxellales</taxon>
        <taxon>Moraxellaceae</taxon>
        <taxon>Acinetobacter</taxon>
        <taxon>Acinetobacter calcoaceticus/baumannii complex</taxon>
    </lineage>
</organism>
<evidence type="ECO:0000313" key="3">
    <source>
        <dbReference type="EMBL" id="QBK17574.1"/>
    </source>
</evidence>
<feature type="transmembrane region" description="Helical" evidence="1">
    <location>
        <begin position="209"/>
        <end position="239"/>
    </location>
</feature>
<dbReference type="RefSeq" id="WP_005133448.1">
    <property type="nucleotide sequence ID" value="NZ_CAJHFC010000006.1"/>
</dbReference>
<feature type="transmembrane region" description="Helical" evidence="1">
    <location>
        <begin position="59"/>
        <end position="80"/>
    </location>
</feature>
<evidence type="ECO:0000313" key="4">
    <source>
        <dbReference type="EMBL" id="QBK17594.1"/>
    </source>
</evidence>
<feature type="transmembrane region" description="Helical" evidence="1">
    <location>
        <begin position="251"/>
        <end position="270"/>
    </location>
</feature>
<reference evidence="3" key="1">
    <citation type="journal article" date="2019" name="Microb. Genom.">
        <title>Genomic epidemiology of severe community-onset Acinetobacter baumannii infection.</title>
        <authorList>
            <person name="Meumann E.M."/>
            <person name="Anstey N.M."/>
            <person name="Currie B.J."/>
            <person name="Piera K.A."/>
            <person name="Kenyon J.J."/>
            <person name="Hall R.M."/>
            <person name="Davis J.S."/>
            <person name="Sarovich D.S."/>
        </authorList>
    </citation>
    <scope>NUCLEOTIDE SEQUENCE</scope>
    <source>
        <strain evidence="3">MSHR_140</strain>
        <strain evidence="4">MSHR_188</strain>
    </source>
</reference>
<dbReference type="AlphaFoldDB" id="A0A481WXT7"/>
<evidence type="ECO:0000259" key="2">
    <source>
        <dbReference type="Pfam" id="PF19982"/>
    </source>
</evidence>
<proteinExistence type="predicted"/>
<feature type="transmembrane region" description="Helical" evidence="1">
    <location>
        <begin position="337"/>
        <end position="355"/>
    </location>
</feature>
<name>A0A481WXT7_ACIBA</name>
<keyword evidence="1" id="KW-1133">Transmembrane helix</keyword>
<accession>A0A481WXT7</accession>
<dbReference type="EMBL" id="MK370019">
    <property type="protein sequence ID" value="QBK17594.1"/>
    <property type="molecule type" value="Genomic_DNA"/>
</dbReference>